<protein>
    <submittedName>
        <fullName evidence="1">Uncharacterized protein</fullName>
    </submittedName>
</protein>
<dbReference type="EMBL" id="LR798330">
    <property type="protein sequence ID" value="CAB5224213.1"/>
    <property type="molecule type" value="Genomic_DNA"/>
</dbReference>
<accession>A0A6J7X197</accession>
<name>A0A6J7X197_9CAUD</name>
<reference evidence="1" key="1">
    <citation type="submission" date="2020-05" db="EMBL/GenBank/DDBJ databases">
        <authorList>
            <person name="Chiriac C."/>
            <person name="Salcher M."/>
            <person name="Ghai R."/>
            <person name="Kavagutti S V."/>
        </authorList>
    </citation>
    <scope>NUCLEOTIDE SEQUENCE</scope>
</reference>
<proteinExistence type="predicted"/>
<sequence>MIIYLAGIETYNSYFKKVPDDVYNLCTFFHYNSKKEIPEFAYHPKHILDSGAFSTFKDPIKARLFDWDGYVKKYIEFIKKTEQKLFFELDIDCVVGLEKVEYYRKMIEDSVGIAPIPVWHSNRKWEYFEMMCEEYPYVSLGTTSANADGKKIRSNPEILKKFINTAHKKNAKIHGLGFTNIPWLKELKFDSVDSTSWISGQKFGIIHKWNGREMIQYKRQKGQRMINPEKRLYHNFNEWVKFQKYAYENL</sequence>
<organism evidence="1">
    <name type="scientific">uncultured Caudovirales phage</name>
    <dbReference type="NCBI Taxonomy" id="2100421"/>
    <lineage>
        <taxon>Viruses</taxon>
        <taxon>Duplodnaviria</taxon>
        <taxon>Heunggongvirae</taxon>
        <taxon>Uroviricota</taxon>
        <taxon>Caudoviricetes</taxon>
        <taxon>Peduoviridae</taxon>
        <taxon>Maltschvirus</taxon>
        <taxon>Maltschvirus maltsch</taxon>
    </lineage>
</organism>
<gene>
    <name evidence="1" type="ORF">UFOVP386_34</name>
</gene>
<evidence type="ECO:0000313" key="1">
    <source>
        <dbReference type="EMBL" id="CAB5224213.1"/>
    </source>
</evidence>